<evidence type="ECO:0000259" key="7">
    <source>
        <dbReference type="PROSITE" id="PS51198"/>
    </source>
</evidence>
<gene>
    <name evidence="9" type="primary">pcrA_1</name>
    <name evidence="9" type="ORF">PMF13cell1_00968</name>
</gene>
<name>A0A4P6LX69_9FIRM</name>
<dbReference type="InterPro" id="IPR013986">
    <property type="entry name" value="DExx_box_DNA_helicase_dom_sf"/>
</dbReference>
<dbReference type="Gene3D" id="3.20.20.140">
    <property type="entry name" value="Metal-dependent hydrolases"/>
    <property type="match status" value="1"/>
</dbReference>
<dbReference type="EMBL" id="CP035945">
    <property type="protein sequence ID" value="QBE95447.1"/>
    <property type="molecule type" value="Genomic_DNA"/>
</dbReference>
<dbReference type="Gene3D" id="1.10.10.160">
    <property type="match status" value="1"/>
</dbReference>
<dbReference type="GO" id="GO:0016787">
    <property type="term" value="F:hydrolase activity"/>
    <property type="evidence" value="ECO:0007669"/>
    <property type="project" value="UniProtKB-UniRule"/>
</dbReference>
<dbReference type="InterPro" id="IPR014016">
    <property type="entry name" value="UvrD-like_ATP-bd"/>
</dbReference>
<feature type="domain" description="UvrD-like helicase ATP-binding" evidence="7">
    <location>
        <begin position="488"/>
        <end position="760"/>
    </location>
</feature>
<keyword evidence="1 5" id="KW-0547">Nucleotide-binding</keyword>
<sequence length="1128" mass="127875">MYIADLHIHSRYSRATSKDCTPEHLDLWARRKGIQIVGTGDFTHPAWREELQEKLEPAEDGLYVLKKEYRIQDPTAAAAMQPRFVVTGEISSIYKKMDKVRKVHSLILLPGLEDAEIISKKLESIGNIHSDGRPILGLDCRDLLEILLELCPNAVYVPAHIWTPHFSLFGAFSGFDTVEECFDDLSPYIRAMETGLSSDPPMNWRISALDQYQLISNSDAHSPAKLGREANLLDIELSYEGVRKAIQEGDGLAGTIEFFPEEGKYHFDGHRKCHLCLSPTEAEKYHGKCPVCGKKLTIGVSHRVEQLADRPEGFQRPHAKAFESLVPLPEVIGASVGYSAASRKVVRQYEEMLRKLGSEFEILRVMPLEEIRSVSGHLITEGIQRLREGKVERIPGFDGEYGTIKLFEQTEIENLDGQMSLFDSMELIRDMTEITGDAGTVQEIRRSDKTQKNRLSAKVKESRLSEKAQKSGLSAEAQESGPSIPALQPLNPQQQQAVQSIDRAVAVIAGPGTGKTKTLISRILYLLETRKVKTSEITAMTFTNKAAAEMQERLRQQLGKGRSARLIQVGTFHSICLELLKKQGMQFSLADETETLDIAADIVKSRNLGIKPKQFLQKISIIKTNTDVTPDFSDYELLSTHGITEPEYAAYLEYRQTLESLHILDFDDLLTETLKLIKAHPAVLAQNFNYLHVDEFQDISPIQYRLIMEWAKQGRELFVIGDPDQSIYGFRGSDDKCFEHLKNDFSDLNIIRLTENYRSAPQVISSAVKVISKNPGMERVIHPNRPDSTPVRLVTAGSEMGEAIFTAKEINRLIGGIDMLDAQEKQETNTEYKTRSFADIAVLYRTHRQAELLEKCLQREGIPYVIAGREDFLAEKTVRGCICFFRCLANRDDIVARDMCLKLLWDLEPNRISGSIFETMQEKYIPFLKKGKPQKVLAQWIEDMNLTDDIAVNKLLGMTVFYKTMQEFMDAVYLGVESDLKRCGGRQYTADCVTLMTLHGSKGLEFPVTIIYGVRKGAIPFERDFCQIKENSTHQKRENSIQQKKENSSHQKEENSSEKQETFITDIEEERRLFYVGMTRAKEELILTTSREASVFLEDMPEEFLLRESADKRKQNGGGEQLNLFDFL</sequence>
<dbReference type="EC" id="3.6.4.12" evidence="9"/>
<evidence type="ECO:0000313" key="9">
    <source>
        <dbReference type="EMBL" id="QBE95447.1"/>
    </source>
</evidence>
<feature type="binding site" evidence="5">
    <location>
        <begin position="509"/>
        <end position="516"/>
    </location>
    <ligand>
        <name>ATP</name>
        <dbReference type="ChEBI" id="CHEBI:30616"/>
    </ligand>
</feature>
<evidence type="ECO:0000256" key="2">
    <source>
        <dbReference type="ARBA" id="ARBA00022801"/>
    </source>
</evidence>
<dbReference type="Gene3D" id="3.40.50.300">
    <property type="entry name" value="P-loop containing nucleotide triphosphate hydrolases"/>
    <property type="match status" value="3"/>
</dbReference>
<evidence type="ECO:0000256" key="1">
    <source>
        <dbReference type="ARBA" id="ARBA00022741"/>
    </source>
</evidence>
<evidence type="ECO:0000256" key="5">
    <source>
        <dbReference type="PROSITE-ProRule" id="PRU00560"/>
    </source>
</evidence>
<dbReference type="RefSeq" id="WP_130179993.1">
    <property type="nucleotide sequence ID" value="NZ_CP035945.1"/>
</dbReference>
<feature type="compositionally biased region" description="Basic and acidic residues" evidence="6">
    <location>
        <begin position="458"/>
        <end position="469"/>
    </location>
</feature>
<keyword evidence="2 5" id="KW-0378">Hydrolase</keyword>
<dbReference type="InterPro" id="IPR016195">
    <property type="entry name" value="Pol/histidinol_Pase-like"/>
</dbReference>
<dbReference type="CDD" id="cd19067">
    <property type="entry name" value="PfuEndoQ-like"/>
    <property type="match status" value="1"/>
</dbReference>
<evidence type="ECO:0000256" key="3">
    <source>
        <dbReference type="ARBA" id="ARBA00022806"/>
    </source>
</evidence>
<dbReference type="GO" id="GO:0005524">
    <property type="term" value="F:ATP binding"/>
    <property type="evidence" value="ECO:0007669"/>
    <property type="project" value="UniProtKB-UniRule"/>
</dbReference>
<dbReference type="Pfam" id="PF00580">
    <property type="entry name" value="UvrD-helicase"/>
    <property type="match status" value="1"/>
</dbReference>
<dbReference type="SUPFAM" id="SSF52540">
    <property type="entry name" value="P-loop containing nucleoside triphosphate hydrolases"/>
    <property type="match status" value="1"/>
</dbReference>
<dbReference type="PANTHER" id="PTHR40084:SF1">
    <property type="entry name" value="PHOSPHOTRANSFERASE"/>
    <property type="match status" value="1"/>
</dbReference>
<dbReference type="SUPFAM" id="SSF89550">
    <property type="entry name" value="PHP domain-like"/>
    <property type="match status" value="1"/>
</dbReference>
<evidence type="ECO:0000259" key="8">
    <source>
        <dbReference type="PROSITE" id="PS51217"/>
    </source>
</evidence>
<feature type="region of interest" description="Disordered" evidence="6">
    <location>
        <begin position="1032"/>
        <end position="1062"/>
    </location>
</feature>
<dbReference type="Proteomes" id="UP000289794">
    <property type="component" value="Chromosome"/>
</dbReference>
<feature type="domain" description="UvrD-like helicase C-terminal" evidence="8">
    <location>
        <begin position="761"/>
        <end position="1083"/>
    </location>
</feature>
<dbReference type="Gene3D" id="1.10.486.10">
    <property type="entry name" value="PCRA, domain 4"/>
    <property type="match status" value="1"/>
</dbReference>
<dbReference type="PANTHER" id="PTHR40084">
    <property type="entry name" value="PHOSPHOHYDROLASE, PHP FAMILY"/>
    <property type="match status" value="1"/>
</dbReference>
<dbReference type="InterPro" id="IPR014017">
    <property type="entry name" value="DNA_helicase_UvrD-like_C"/>
</dbReference>
<feature type="region of interest" description="Disordered" evidence="6">
    <location>
        <begin position="446"/>
        <end position="495"/>
    </location>
</feature>
<keyword evidence="3 5" id="KW-0347">Helicase</keyword>
<protein>
    <submittedName>
        <fullName evidence="9">ATP-dependent DNA helicase PcrA</fullName>
        <ecNumber evidence="9">3.6.4.12</ecNumber>
    </submittedName>
</protein>
<dbReference type="InterPro" id="IPR027417">
    <property type="entry name" value="P-loop_NTPase"/>
</dbReference>
<dbReference type="GO" id="GO:0003678">
    <property type="term" value="F:DNA helicase activity"/>
    <property type="evidence" value="ECO:0007669"/>
    <property type="project" value="UniProtKB-EC"/>
</dbReference>
<dbReference type="PROSITE" id="PS51198">
    <property type="entry name" value="UVRD_HELICASE_ATP_BIND"/>
    <property type="match status" value="1"/>
</dbReference>
<dbReference type="CDD" id="cd17932">
    <property type="entry name" value="DEXQc_UvrD"/>
    <property type="match status" value="1"/>
</dbReference>
<evidence type="ECO:0000256" key="4">
    <source>
        <dbReference type="ARBA" id="ARBA00022840"/>
    </source>
</evidence>
<evidence type="ECO:0000313" key="10">
    <source>
        <dbReference type="Proteomes" id="UP000289794"/>
    </source>
</evidence>
<feature type="compositionally biased region" description="Basic and acidic residues" evidence="6">
    <location>
        <begin position="1032"/>
        <end position="1061"/>
    </location>
</feature>
<dbReference type="KEGG" id="bpro:PMF13cell1_00968"/>
<reference evidence="9 10" key="1">
    <citation type="submission" date="2019-01" db="EMBL/GenBank/DDBJ databases">
        <title>PMF-metabolizing Aryl O-demethylase.</title>
        <authorList>
            <person name="Kim M."/>
        </authorList>
    </citation>
    <scope>NUCLEOTIDE SEQUENCE [LARGE SCALE GENOMIC DNA]</scope>
    <source>
        <strain evidence="9 10">PMF1</strain>
    </source>
</reference>
<accession>A0A4P6LX69</accession>
<organism evidence="9 10">
    <name type="scientific">Blautia producta</name>
    <dbReference type="NCBI Taxonomy" id="33035"/>
    <lineage>
        <taxon>Bacteria</taxon>
        <taxon>Bacillati</taxon>
        <taxon>Bacillota</taxon>
        <taxon>Clostridia</taxon>
        <taxon>Lachnospirales</taxon>
        <taxon>Lachnospiraceae</taxon>
        <taxon>Blautia</taxon>
    </lineage>
</organism>
<feature type="compositionally biased region" description="Low complexity" evidence="6">
    <location>
        <begin position="485"/>
        <end position="495"/>
    </location>
</feature>
<proteinExistence type="predicted"/>
<dbReference type="AlphaFoldDB" id="A0A4P6LX69"/>
<dbReference type="PROSITE" id="PS51217">
    <property type="entry name" value="UVRD_HELICASE_CTER"/>
    <property type="match status" value="1"/>
</dbReference>
<evidence type="ECO:0000256" key="6">
    <source>
        <dbReference type="SAM" id="MobiDB-lite"/>
    </source>
</evidence>
<dbReference type="Pfam" id="PF13361">
    <property type="entry name" value="UvrD_C"/>
    <property type="match status" value="2"/>
</dbReference>
<keyword evidence="4 5" id="KW-0067">ATP-binding</keyword>